<protein>
    <recommendedName>
        <fullName evidence="4">Alanine racemase</fullName>
        <ecNumber evidence="4">5.1.1.1</ecNumber>
    </recommendedName>
</protein>
<feature type="active site" description="Proton acceptor; specific for D-alanine" evidence="4">
    <location>
        <position position="55"/>
    </location>
</feature>
<dbReference type="HAMAP" id="MF_01201">
    <property type="entry name" value="Ala_racemase"/>
    <property type="match status" value="1"/>
</dbReference>
<comment type="cofactor">
    <cofactor evidence="1 4">
        <name>pyridoxal 5'-phosphate</name>
        <dbReference type="ChEBI" id="CHEBI:597326"/>
    </cofactor>
</comment>
<dbReference type="PANTHER" id="PTHR30511">
    <property type="entry name" value="ALANINE RACEMASE"/>
    <property type="match status" value="1"/>
</dbReference>
<evidence type="ECO:0000313" key="7">
    <source>
        <dbReference type="EMBL" id="GAA4263007.1"/>
    </source>
</evidence>
<proteinExistence type="inferred from homology"/>
<reference evidence="8" key="1">
    <citation type="journal article" date="2019" name="Int. J. Syst. Evol. Microbiol.">
        <title>The Global Catalogue of Microorganisms (GCM) 10K type strain sequencing project: providing services to taxonomists for standard genome sequencing and annotation.</title>
        <authorList>
            <consortium name="The Broad Institute Genomics Platform"/>
            <consortium name="The Broad Institute Genome Sequencing Center for Infectious Disease"/>
            <person name="Wu L."/>
            <person name="Ma J."/>
        </authorList>
    </citation>
    <scope>NUCLEOTIDE SEQUENCE [LARGE SCALE GENOMIC DNA]</scope>
    <source>
        <strain evidence="8">JCM 17441</strain>
    </source>
</reference>
<feature type="binding site" evidence="4">
    <location>
        <position position="329"/>
    </location>
    <ligand>
        <name>substrate</name>
    </ligand>
</feature>
<sequence>MSPTSPAGNRTAAPTMDPPRMTRGRATAVVDLSAVQDNARLFAQRNAAGLMAVVKADGFGHGAVPLARAALAGGAGWLGVTSVDEALQLRTAGLSAPILSWLNAVDADFDTALRHRVDLAVPGVDHLYAVTAAAVRTGRRARIHLHLDTGMARDGAAAAEWPHLLRRIAAAVSRGPVQLVGVMGHLACADDPDDPHNPAGRLAFERGLVAVRRAGLAPGIRHLATTAATLTDPRTHYDLSRIGAGLVGIDPSGGTALLPTMSLFAPVVSVRDVPAGTAVGYRHGHVTLRATRLALLPLGYADGIPRSAGGTGQVLLRGRRCRLVGAVSMDQIVIDVGDEPVVPGEVATVFGPGAKGEPTVADWARWADTIEQEIVARIGQRIIRTYVRDA</sequence>
<comment type="pathway">
    <text evidence="4">Amino-acid biosynthesis; D-alanine biosynthesis; D-alanine from L-alanine: step 1/1.</text>
</comment>
<feature type="domain" description="Alanine racemase C-terminal" evidence="6">
    <location>
        <begin position="260"/>
        <end position="387"/>
    </location>
</feature>
<dbReference type="InterPro" id="IPR029066">
    <property type="entry name" value="PLP-binding_barrel"/>
</dbReference>
<dbReference type="InterPro" id="IPR011079">
    <property type="entry name" value="Ala_racemase_C"/>
</dbReference>
<dbReference type="InterPro" id="IPR001608">
    <property type="entry name" value="Ala_racemase_N"/>
</dbReference>
<evidence type="ECO:0000259" key="6">
    <source>
        <dbReference type="SMART" id="SM01005"/>
    </source>
</evidence>
<feature type="binding site" evidence="4">
    <location>
        <position position="153"/>
    </location>
    <ligand>
        <name>substrate</name>
    </ligand>
</feature>
<dbReference type="Gene3D" id="2.40.37.10">
    <property type="entry name" value="Lyase, Ornithine Decarboxylase, Chain A, domain 1"/>
    <property type="match status" value="1"/>
</dbReference>
<keyword evidence="2 4" id="KW-0663">Pyridoxal phosphate</keyword>
<dbReference type="PRINTS" id="PR00992">
    <property type="entry name" value="ALARACEMASE"/>
</dbReference>
<comment type="similarity">
    <text evidence="4">Belongs to the alanine racemase family.</text>
</comment>
<dbReference type="Pfam" id="PF00842">
    <property type="entry name" value="Ala_racemase_C"/>
    <property type="match status" value="1"/>
</dbReference>
<feature type="modified residue" description="N6-(pyridoxal phosphate)lysine" evidence="4">
    <location>
        <position position="55"/>
    </location>
</feature>
<comment type="caution">
    <text evidence="7">The sequence shown here is derived from an EMBL/GenBank/DDBJ whole genome shotgun (WGS) entry which is preliminary data.</text>
</comment>
<dbReference type="Gene3D" id="3.20.20.10">
    <property type="entry name" value="Alanine racemase"/>
    <property type="match status" value="1"/>
</dbReference>
<dbReference type="Pfam" id="PF01168">
    <property type="entry name" value="Ala_racemase_N"/>
    <property type="match status" value="1"/>
</dbReference>
<dbReference type="InterPro" id="IPR009006">
    <property type="entry name" value="Ala_racemase/Decarboxylase_C"/>
</dbReference>
<dbReference type="PANTHER" id="PTHR30511:SF0">
    <property type="entry name" value="ALANINE RACEMASE, CATABOLIC-RELATED"/>
    <property type="match status" value="1"/>
</dbReference>
<dbReference type="InterPro" id="IPR000821">
    <property type="entry name" value="Ala_racemase"/>
</dbReference>
<evidence type="ECO:0000256" key="1">
    <source>
        <dbReference type="ARBA" id="ARBA00001933"/>
    </source>
</evidence>
<dbReference type="SMART" id="SM01005">
    <property type="entry name" value="Ala_racemase_C"/>
    <property type="match status" value="1"/>
</dbReference>
<dbReference type="RefSeq" id="WP_345141357.1">
    <property type="nucleotide sequence ID" value="NZ_BAABAT010000059.1"/>
</dbReference>
<feature type="region of interest" description="Disordered" evidence="5">
    <location>
        <begin position="1"/>
        <end position="22"/>
    </location>
</feature>
<keyword evidence="8" id="KW-1185">Reference proteome</keyword>
<dbReference type="SUPFAM" id="SSF50621">
    <property type="entry name" value="Alanine racemase C-terminal domain-like"/>
    <property type="match status" value="1"/>
</dbReference>
<evidence type="ECO:0000256" key="3">
    <source>
        <dbReference type="ARBA" id="ARBA00023235"/>
    </source>
</evidence>
<dbReference type="CDD" id="cd00430">
    <property type="entry name" value="PLPDE_III_AR"/>
    <property type="match status" value="1"/>
</dbReference>
<dbReference type="EMBL" id="BAABAT010000059">
    <property type="protein sequence ID" value="GAA4263007.1"/>
    <property type="molecule type" value="Genomic_DNA"/>
</dbReference>
<comment type="catalytic activity">
    <reaction evidence="4">
        <text>L-alanine = D-alanine</text>
        <dbReference type="Rhea" id="RHEA:20249"/>
        <dbReference type="ChEBI" id="CHEBI:57416"/>
        <dbReference type="ChEBI" id="CHEBI:57972"/>
        <dbReference type="EC" id="5.1.1.1"/>
    </reaction>
</comment>
<evidence type="ECO:0000256" key="2">
    <source>
        <dbReference type="ARBA" id="ARBA00022898"/>
    </source>
</evidence>
<dbReference type="SUPFAM" id="SSF51419">
    <property type="entry name" value="PLP-binding barrel"/>
    <property type="match status" value="1"/>
</dbReference>
<organism evidence="7 8">
    <name type="scientific">Dactylosporangium darangshiense</name>
    <dbReference type="NCBI Taxonomy" id="579108"/>
    <lineage>
        <taxon>Bacteria</taxon>
        <taxon>Bacillati</taxon>
        <taxon>Actinomycetota</taxon>
        <taxon>Actinomycetes</taxon>
        <taxon>Micromonosporales</taxon>
        <taxon>Micromonosporaceae</taxon>
        <taxon>Dactylosporangium</taxon>
    </lineage>
</organism>
<evidence type="ECO:0000313" key="8">
    <source>
        <dbReference type="Proteomes" id="UP001500620"/>
    </source>
</evidence>
<accession>A0ABP8DT55</accession>
<dbReference type="EC" id="5.1.1.1" evidence="4"/>
<keyword evidence="3 4" id="KW-0413">Isomerase</keyword>
<feature type="active site" description="Proton acceptor; specific for L-alanine" evidence="4">
    <location>
        <position position="281"/>
    </location>
</feature>
<comment type="function">
    <text evidence="4">Catalyzes the interconversion of L-alanine and D-alanine. May also act on other amino acids.</text>
</comment>
<gene>
    <name evidence="7" type="primary">alr</name>
    <name evidence="7" type="ORF">GCM10022255_103650</name>
</gene>
<dbReference type="NCBIfam" id="TIGR00492">
    <property type="entry name" value="alr"/>
    <property type="match status" value="1"/>
</dbReference>
<evidence type="ECO:0000256" key="5">
    <source>
        <dbReference type="SAM" id="MobiDB-lite"/>
    </source>
</evidence>
<name>A0ABP8DT55_9ACTN</name>
<dbReference type="Proteomes" id="UP001500620">
    <property type="component" value="Unassembled WGS sequence"/>
</dbReference>
<evidence type="ECO:0000256" key="4">
    <source>
        <dbReference type="HAMAP-Rule" id="MF_01201"/>
    </source>
</evidence>